<evidence type="ECO:0000256" key="2">
    <source>
        <dbReference type="SAM" id="Phobius"/>
    </source>
</evidence>
<proteinExistence type="predicted"/>
<evidence type="ECO:0000313" key="3">
    <source>
        <dbReference type="EMBL" id="BAW98469.1"/>
    </source>
</evidence>
<keyword evidence="2" id="KW-0812">Transmembrane</keyword>
<feature type="region of interest" description="Disordered" evidence="1">
    <location>
        <begin position="80"/>
        <end position="101"/>
    </location>
</feature>
<sequence length="101" mass="11293">MGSSQSSLQSQVHSTNIHSQHSSIHFQGTSTANFTTQHIILTVGAVLIALLLTSLIFSCICNCYLYSKLRNGFQTVSQQVRRKERSHTNIPGQQIRPDMYV</sequence>
<name>A0A1Q2U3C2_9REOV</name>
<feature type="transmembrane region" description="Helical" evidence="2">
    <location>
        <begin position="39"/>
        <end position="65"/>
    </location>
</feature>
<keyword evidence="2" id="KW-0472">Membrane</keyword>
<accession>A0A1Q2U3C2</accession>
<feature type="compositionally biased region" description="Low complexity" evidence="1">
    <location>
        <begin position="1"/>
        <end position="11"/>
    </location>
</feature>
<keyword evidence="2" id="KW-1133">Transmembrane helix</keyword>
<protein>
    <submittedName>
        <fullName evidence="3">NSP1.pep1</fullName>
    </submittedName>
</protein>
<reference evidence="3" key="1">
    <citation type="journal article" date="2017" name="Infect. Genet. Evol.">
        <title>Diversity in VP3, NSP3, and NSP4 of rotavirus B detected from Japanese cattle.</title>
        <authorList>
            <person name="Hayashi-Miyamoto M."/>
            <person name="Murakami T."/>
            <person name="Minami-Fukuda F."/>
            <person name="Tsuchiaka S."/>
            <person name="Kishimoto M."/>
            <person name="Sano K."/>
            <person name="Naoi Y."/>
            <person name="Asano K."/>
            <person name="Ichimaru T."/>
            <person name="Haga K."/>
            <person name="Omatsu T."/>
            <person name="Katayama Y."/>
            <person name="Oba M."/>
            <person name="Aoki H."/>
            <person name="Shirai J."/>
            <person name="Ishida M."/>
            <person name="Katayama K."/>
            <person name="Mizutani T."/>
            <person name="Nagai M."/>
        </authorList>
    </citation>
    <scope>NUCLEOTIDE SEQUENCE</scope>
    <source>
        <strain evidence="3">RVB/Cow-wt/JPN/G-2006/2006/G3P[X]</strain>
    </source>
</reference>
<organism evidence="3">
    <name type="scientific">Bovine group B rotavirus</name>
    <dbReference type="NCBI Taxonomy" id="35334"/>
    <lineage>
        <taxon>Viruses</taxon>
        <taxon>Riboviria</taxon>
        <taxon>Orthornavirae</taxon>
        <taxon>Duplornaviricota</taxon>
        <taxon>Resentoviricetes</taxon>
        <taxon>Reovirales</taxon>
        <taxon>Sedoreoviridae</taxon>
        <taxon>Rotavirus</taxon>
        <taxon>Rotavirus betagastroenteritidis</taxon>
        <taxon>Rotavirus B</taxon>
    </lineage>
</organism>
<feature type="compositionally biased region" description="Polar residues" evidence="1">
    <location>
        <begin position="12"/>
        <end position="21"/>
    </location>
</feature>
<feature type="region of interest" description="Disordered" evidence="1">
    <location>
        <begin position="1"/>
        <end position="21"/>
    </location>
</feature>
<evidence type="ECO:0000256" key="1">
    <source>
        <dbReference type="SAM" id="MobiDB-lite"/>
    </source>
</evidence>
<dbReference type="EMBL" id="LC185708">
    <property type="protein sequence ID" value="BAW98469.1"/>
    <property type="molecule type" value="Genomic_RNA"/>
</dbReference>